<feature type="signal peptide" evidence="5">
    <location>
        <begin position="1"/>
        <end position="26"/>
    </location>
</feature>
<keyword evidence="3" id="KW-0325">Glycoprotein</keyword>
<dbReference type="Proteomes" id="UP000822688">
    <property type="component" value="Chromosome 6"/>
</dbReference>
<dbReference type="PIRSF" id="PIRSF038122">
    <property type="entry name" value="COBRA"/>
    <property type="match status" value="1"/>
</dbReference>
<dbReference type="EMBL" id="CM026427">
    <property type="protein sequence ID" value="KAG0570693.1"/>
    <property type="molecule type" value="Genomic_DNA"/>
</dbReference>
<dbReference type="PANTHER" id="PTHR31673">
    <property type="entry name" value="PROTEIN COBRA"/>
    <property type="match status" value="1"/>
</dbReference>
<evidence type="ECO:0000259" key="6">
    <source>
        <dbReference type="Pfam" id="PF25079"/>
    </source>
</evidence>
<accession>A0A8T0HGD3</accession>
<comment type="similarity">
    <text evidence="1 4">Belongs to the COBRA family.</text>
</comment>
<dbReference type="InterPro" id="IPR006918">
    <property type="entry name" value="COBRA_pln"/>
</dbReference>
<dbReference type="GO" id="GO:0052324">
    <property type="term" value="P:plant-type cell wall cellulose biosynthetic process"/>
    <property type="evidence" value="ECO:0007669"/>
    <property type="project" value="TreeGrafter"/>
</dbReference>
<dbReference type="PANTHER" id="PTHR31673:SF3">
    <property type="entry name" value="COBRA-LIKE PROTEIN 4"/>
    <property type="match status" value="1"/>
</dbReference>
<comment type="caution">
    <text evidence="7">The sequence shown here is derived from an EMBL/GenBank/DDBJ whole genome shotgun (WGS) entry which is preliminary data.</text>
</comment>
<proteinExistence type="inferred from homology"/>
<sequence>MMRSSAWFAVLAPALILFSSFRCVESAFDALDPNGNITIRWDIRGWTGDGYVATVTMFNWQQYRHIEAPGWKLSWAWETKEIIWSMLGAQTTVQGDCSNFRTNPLPHCCDKRPVVIDLLPSAPQSMKVSNCCTGGVLPSFGQDPDNALAAFQITVGLAGNTNTTVKLPQNFTLSTPYGSGYTCSPAFKVEKSKFADADGRRFTEAFMTWNVTCSYSQALSMGARSCCVSFSAFYNDTIVPCPECSCACKPENTTAPAVVGYPTSPGVNQQICIDPRTKYEDLPALSSGGTSPPPPPSAPDLLYCTRDMCPVKVHWHVKTNYKEYWRVKITITNRDFSANFTNWNLVLKHPNFNNFTEAFSFKYKALNPYGPYSNDSAMFWGVKYYNEYLLQAGPDGNVQTDLLFKKNADFTLSNGWAFPDRVYFNGDMCVLPSPQDFPSLPSSSPSLNARLSLLLVVVVCVGSSLMVLI</sequence>
<evidence type="ECO:0000313" key="7">
    <source>
        <dbReference type="EMBL" id="KAG0570693.1"/>
    </source>
</evidence>
<evidence type="ECO:0000256" key="3">
    <source>
        <dbReference type="ARBA" id="ARBA00023180"/>
    </source>
</evidence>
<dbReference type="Pfam" id="PF25079">
    <property type="entry name" value="COB_C"/>
    <property type="match status" value="1"/>
</dbReference>
<evidence type="ECO:0000313" key="8">
    <source>
        <dbReference type="Proteomes" id="UP000822688"/>
    </source>
</evidence>
<dbReference type="GO" id="GO:0010215">
    <property type="term" value="P:cellulose microfibril organization"/>
    <property type="evidence" value="ECO:0007669"/>
    <property type="project" value="InterPro"/>
</dbReference>
<keyword evidence="8" id="KW-1185">Reference proteome</keyword>
<dbReference type="AlphaFoldDB" id="A0A8T0HGD3"/>
<organism evidence="7 8">
    <name type="scientific">Ceratodon purpureus</name>
    <name type="common">Fire moss</name>
    <name type="synonym">Dicranum purpureum</name>
    <dbReference type="NCBI Taxonomy" id="3225"/>
    <lineage>
        <taxon>Eukaryota</taxon>
        <taxon>Viridiplantae</taxon>
        <taxon>Streptophyta</taxon>
        <taxon>Embryophyta</taxon>
        <taxon>Bryophyta</taxon>
        <taxon>Bryophytina</taxon>
        <taxon>Bryopsida</taxon>
        <taxon>Dicranidae</taxon>
        <taxon>Pseudoditrichales</taxon>
        <taxon>Ditrichaceae</taxon>
        <taxon>Ceratodon</taxon>
    </lineage>
</organism>
<evidence type="ECO:0000256" key="2">
    <source>
        <dbReference type="ARBA" id="ARBA00022729"/>
    </source>
</evidence>
<gene>
    <name evidence="7" type="ORF">KC19_6G181100</name>
</gene>
<evidence type="ECO:0000256" key="1">
    <source>
        <dbReference type="ARBA" id="ARBA00005507"/>
    </source>
</evidence>
<evidence type="ECO:0000256" key="5">
    <source>
        <dbReference type="SAM" id="SignalP"/>
    </source>
</evidence>
<protein>
    <recommendedName>
        <fullName evidence="4">COBRA-like protein</fullName>
    </recommendedName>
</protein>
<reference evidence="7 8" key="1">
    <citation type="submission" date="2020-06" db="EMBL/GenBank/DDBJ databases">
        <title>WGS assembly of Ceratodon purpureus strain R40.</title>
        <authorList>
            <person name="Carey S.B."/>
            <person name="Jenkins J."/>
            <person name="Shu S."/>
            <person name="Lovell J.T."/>
            <person name="Sreedasyam A."/>
            <person name="Maumus F."/>
            <person name="Tiley G.P."/>
            <person name="Fernandez-Pozo N."/>
            <person name="Barry K."/>
            <person name="Chen C."/>
            <person name="Wang M."/>
            <person name="Lipzen A."/>
            <person name="Daum C."/>
            <person name="Saski C.A."/>
            <person name="Payton A.C."/>
            <person name="Mcbreen J.C."/>
            <person name="Conrad R.E."/>
            <person name="Kollar L.M."/>
            <person name="Olsson S."/>
            <person name="Huttunen S."/>
            <person name="Landis J.B."/>
            <person name="Wickett N.J."/>
            <person name="Johnson M.G."/>
            <person name="Rensing S.A."/>
            <person name="Grimwood J."/>
            <person name="Schmutz J."/>
            <person name="Mcdaniel S.F."/>
        </authorList>
    </citation>
    <scope>NUCLEOTIDE SEQUENCE [LARGE SCALE GENOMIC DNA]</scope>
    <source>
        <strain evidence="7 8">R40</strain>
    </source>
</reference>
<keyword evidence="2 5" id="KW-0732">Signal</keyword>
<feature type="domain" description="COBRA C-terminal" evidence="6">
    <location>
        <begin position="225"/>
        <end position="436"/>
    </location>
</feature>
<evidence type="ECO:0000256" key="4">
    <source>
        <dbReference type="PIRNR" id="PIRNR038122"/>
    </source>
</evidence>
<dbReference type="InterPro" id="IPR056900">
    <property type="entry name" value="COB_C"/>
</dbReference>
<feature type="chain" id="PRO_5035919745" description="COBRA-like protein" evidence="5">
    <location>
        <begin position="27"/>
        <end position="469"/>
    </location>
</feature>
<name>A0A8T0HGD3_CERPU</name>
<dbReference type="Pfam" id="PF04833">
    <property type="entry name" value="COBRA"/>
    <property type="match status" value="1"/>
</dbReference>
<dbReference type="GO" id="GO:0005886">
    <property type="term" value="C:plasma membrane"/>
    <property type="evidence" value="ECO:0007669"/>
    <property type="project" value="TreeGrafter"/>
</dbReference>